<protein>
    <submittedName>
        <fullName evidence="1">Uncharacterized protein</fullName>
    </submittedName>
</protein>
<sequence length="148" mass="16873">MNDDDQLDQKPLDILLQLLLQSAAAAAAQHYHVRNKARHRLEAWYDIITKTAKKLHERMEAREQEAAAKKDVGVEVAAAKQQTVLEYAQYERVLRQVFPVISNSKKPLQAQEQDTKQATSTTAMVEDQIKEMIHKVTENARGAARRQI</sequence>
<reference evidence="1" key="2">
    <citation type="journal article" date="2015" name="Data Brief">
        <title>Shoot transcriptome of the giant reed, Arundo donax.</title>
        <authorList>
            <person name="Barrero R.A."/>
            <person name="Guerrero F.D."/>
            <person name="Moolhuijzen P."/>
            <person name="Goolsby J.A."/>
            <person name="Tidwell J."/>
            <person name="Bellgard S.E."/>
            <person name="Bellgard M.I."/>
        </authorList>
    </citation>
    <scope>NUCLEOTIDE SEQUENCE</scope>
    <source>
        <tissue evidence="1">Shoot tissue taken approximately 20 cm above the soil surface</tissue>
    </source>
</reference>
<evidence type="ECO:0000313" key="1">
    <source>
        <dbReference type="EMBL" id="JAD36195.1"/>
    </source>
</evidence>
<name>A0A0A8ZHJ5_ARUDO</name>
<accession>A0A0A8ZHJ5</accession>
<reference evidence="1" key="1">
    <citation type="submission" date="2014-09" db="EMBL/GenBank/DDBJ databases">
        <authorList>
            <person name="Magalhaes I.L.F."/>
            <person name="Oliveira U."/>
            <person name="Santos F.R."/>
            <person name="Vidigal T.H.D.A."/>
            <person name="Brescovit A.D."/>
            <person name="Santos A.J."/>
        </authorList>
    </citation>
    <scope>NUCLEOTIDE SEQUENCE</scope>
    <source>
        <tissue evidence="1">Shoot tissue taken approximately 20 cm above the soil surface</tissue>
    </source>
</reference>
<proteinExistence type="predicted"/>
<dbReference type="AlphaFoldDB" id="A0A0A8ZHJ5"/>
<dbReference type="EMBL" id="GBRH01261700">
    <property type="protein sequence ID" value="JAD36195.1"/>
    <property type="molecule type" value="Transcribed_RNA"/>
</dbReference>
<organism evidence="1">
    <name type="scientific">Arundo donax</name>
    <name type="common">Giant reed</name>
    <name type="synonym">Donax arundinaceus</name>
    <dbReference type="NCBI Taxonomy" id="35708"/>
    <lineage>
        <taxon>Eukaryota</taxon>
        <taxon>Viridiplantae</taxon>
        <taxon>Streptophyta</taxon>
        <taxon>Embryophyta</taxon>
        <taxon>Tracheophyta</taxon>
        <taxon>Spermatophyta</taxon>
        <taxon>Magnoliopsida</taxon>
        <taxon>Liliopsida</taxon>
        <taxon>Poales</taxon>
        <taxon>Poaceae</taxon>
        <taxon>PACMAD clade</taxon>
        <taxon>Arundinoideae</taxon>
        <taxon>Arundineae</taxon>
        <taxon>Arundo</taxon>
    </lineage>
</organism>